<evidence type="ECO:0000313" key="4">
    <source>
        <dbReference type="Proteomes" id="UP001217324"/>
    </source>
</evidence>
<feature type="chain" id="PRO_5043376818" evidence="2">
    <location>
        <begin position="26"/>
        <end position="55"/>
    </location>
</feature>
<protein>
    <submittedName>
        <fullName evidence="3">Uncharacterized protein</fullName>
    </submittedName>
</protein>
<dbReference type="AlphaFoldDB" id="A0AAX3NFA5"/>
<name>A0AAX3NFA5_9LACT</name>
<feature type="region of interest" description="Disordered" evidence="1">
    <location>
        <begin position="33"/>
        <end position="55"/>
    </location>
</feature>
<evidence type="ECO:0000256" key="1">
    <source>
        <dbReference type="SAM" id="MobiDB-lite"/>
    </source>
</evidence>
<feature type="signal peptide" evidence="2">
    <location>
        <begin position="1"/>
        <end position="25"/>
    </location>
</feature>
<gene>
    <name evidence="3" type="ORF">PWF74_04100</name>
</gene>
<reference evidence="3" key="1">
    <citation type="submission" date="2023-02" db="EMBL/GenBank/DDBJ databases">
        <title>Comparative genomics and fermentation flavor characterization of five lactic acid bacteria reveal flavor biosynthesis metabolic pathways in fermented muskmelon puree.</title>
        <authorList>
            <person name="Yuan L."/>
            <person name="Li M."/>
            <person name="Xu X."/>
            <person name="Lao F."/>
            <person name="Wu J."/>
        </authorList>
    </citation>
    <scope>NUCLEOTIDE SEQUENCE</scope>
    <source>
        <strain evidence="3">Pa-2</strain>
    </source>
</reference>
<evidence type="ECO:0000313" key="3">
    <source>
        <dbReference type="EMBL" id="WEA14695.1"/>
    </source>
</evidence>
<dbReference type="RefSeq" id="WP_165705323.1">
    <property type="nucleotide sequence ID" value="NZ_CP099987.1"/>
</dbReference>
<sequence length="55" mass="6088">MKKALIIAAIGTVATAVIGAVVANAKDGEENYDWWDEIPDGQDMPYEDMSGWEWD</sequence>
<dbReference type="Proteomes" id="UP001217324">
    <property type="component" value="Chromosome"/>
</dbReference>
<keyword evidence="2" id="KW-0732">Signal</keyword>
<proteinExistence type="predicted"/>
<evidence type="ECO:0000256" key="2">
    <source>
        <dbReference type="SAM" id="SignalP"/>
    </source>
</evidence>
<accession>A0AAX3NFA5</accession>
<organism evidence="3 4">
    <name type="scientific">Lactococcus garvieae</name>
    <dbReference type="NCBI Taxonomy" id="1363"/>
    <lineage>
        <taxon>Bacteria</taxon>
        <taxon>Bacillati</taxon>
        <taxon>Bacillota</taxon>
        <taxon>Bacilli</taxon>
        <taxon>Lactobacillales</taxon>
        <taxon>Streptococcaceae</taxon>
        <taxon>Lactococcus</taxon>
    </lineage>
</organism>
<dbReference type="EMBL" id="CP118627">
    <property type="protein sequence ID" value="WEA14695.1"/>
    <property type="molecule type" value="Genomic_DNA"/>
</dbReference>